<organism evidence="2 3">
    <name type="scientific">Aeribacillus composti</name>
    <dbReference type="NCBI Taxonomy" id="1868734"/>
    <lineage>
        <taxon>Bacteria</taxon>
        <taxon>Bacillati</taxon>
        <taxon>Bacillota</taxon>
        <taxon>Bacilli</taxon>
        <taxon>Bacillales</taxon>
        <taxon>Bacillaceae</taxon>
        <taxon>Aeribacillus</taxon>
    </lineage>
</organism>
<dbReference type="RefSeq" id="WP_232515610.1">
    <property type="nucleotide sequence ID" value="NZ_CP134501.1"/>
</dbReference>
<sequence>MNTYNRFDLLVGEQLETMDKLVSLQSKIEHYQQMELEFLRQNDDKKLRSVQKEIEKMKNELIDIQKTFEKQTEEVIKMYQIEMYDSSQPF</sequence>
<proteinExistence type="predicted"/>
<dbReference type="Proteomes" id="UP001303701">
    <property type="component" value="Chromosome"/>
</dbReference>
<keyword evidence="3" id="KW-1185">Reference proteome</keyword>
<reference evidence="2 3" key="1">
    <citation type="submission" date="2023-09" db="EMBL/GenBank/DDBJ databases">
        <title>Different Types of Thermotolerant Ring-Cleaving Dioxygenases derived from Aeribacillus composti HB-1 applied for multiple aromatic hydrocarbons removal.</title>
        <authorList>
            <person name="Cao L."/>
            <person name="Li M."/>
            <person name="Ma T."/>
        </authorList>
    </citation>
    <scope>NUCLEOTIDE SEQUENCE [LARGE SCALE GENOMIC DNA]</scope>
    <source>
        <strain evidence="2 3">HB-1</strain>
    </source>
</reference>
<dbReference type="GeneID" id="301127325"/>
<evidence type="ECO:0000256" key="1">
    <source>
        <dbReference type="SAM" id="Coils"/>
    </source>
</evidence>
<gene>
    <name evidence="2" type="ORF">RI196_15120</name>
</gene>
<dbReference type="Pfam" id="PF14182">
    <property type="entry name" value="YgaB"/>
    <property type="match status" value="1"/>
</dbReference>
<feature type="coiled-coil region" evidence="1">
    <location>
        <begin position="40"/>
        <end position="74"/>
    </location>
</feature>
<protein>
    <submittedName>
        <fullName evidence="2">YgaB family protein</fullName>
    </submittedName>
</protein>
<keyword evidence="1" id="KW-0175">Coiled coil</keyword>
<evidence type="ECO:0000313" key="3">
    <source>
        <dbReference type="Proteomes" id="UP001303701"/>
    </source>
</evidence>
<accession>A0ABY9W9B0</accession>
<name>A0ABY9W9B0_9BACI</name>
<dbReference type="InterPro" id="IPR025572">
    <property type="entry name" value="YgaB"/>
</dbReference>
<evidence type="ECO:0000313" key="2">
    <source>
        <dbReference type="EMBL" id="WNF32563.1"/>
    </source>
</evidence>
<dbReference type="EMBL" id="CP134501">
    <property type="protein sequence ID" value="WNF32563.1"/>
    <property type="molecule type" value="Genomic_DNA"/>
</dbReference>